<dbReference type="RefSeq" id="WP_235067323.1">
    <property type="nucleotide sequence ID" value="NZ_JAKFGM010000002.1"/>
</dbReference>
<feature type="transmembrane region" description="Helical" evidence="1">
    <location>
        <begin position="82"/>
        <end position="101"/>
    </location>
</feature>
<dbReference type="GO" id="GO:0016020">
    <property type="term" value="C:membrane"/>
    <property type="evidence" value="ECO:0007669"/>
    <property type="project" value="UniProtKB-SubCell"/>
</dbReference>
<evidence type="ECO:0000313" key="3">
    <source>
        <dbReference type="EMBL" id="MCF2514826.1"/>
    </source>
</evidence>
<keyword evidence="1" id="KW-1133">Transmembrane helix</keyword>
<dbReference type="AlphaFoldDB" id="A0A9X1U552"/>
<keyword evidence="1" id="KW-0812">Transmembrane</keyword>
<evidence type="ECO:0000256" key="1">
    <source>
        <dbReference type="SAM" id="Phobius"/>
    </source>
</evidence>
<evidence type="ECO:0000259" key="2">
    <source>
        <dbReference type="Pfam" id="PF14378"/>
    </source>
</evidence>
<feature type="transmembrane region" description="Helical" evidence="1">
    <location>
        <begin position="39"/>
        <end position="61"/>
    </location>
</feature>
<feature type="domain" description="Inositolphosphotransferase Aur1/Ipt1" evidence="2">
    <location>
        <begin position="147"/>
        <end position="315"/>
    </location>
</feature>
<dbReference type="EMBL" id="JAKFGM010000002">
    <property type="protein sequence ID" value="MCF2514826.1"/>
    <property type="molecule type" value="Genomic_DNA"/>
</dbReference>
<comment type="caution">
    <text evidence="3">The sequence shown here is derived from an EMBL/GenBank/DDBJ whole genome shotgun (WGS) entry which is preliminary data.</text>
</comment>
<sequence>MKHARELVLPCALCAMTFAVALAMAIAGRVTGTQILIDYVTISLVTSGLAFLIWMLIPWLRGADLRQAGPFKAASMMLRERWLLLILPLAIFPIFMTGFTVSKISFPLFTGFHWDGFWTAADAFLFNGDPWLVTHRLIGVRGTQVIVVFYTLIWALTLAWALPLYSFSASPRAVIRAYTALMATWFLVGVVGAAAFSSAGPVFADLVDPALGERFAPLRHSLAALLPPDDTIIQSQAYLRHHFYLREAVRAGGVSAMPSMHLADCTILTLLAWHSRWWRIPALILWSVIWVGSVHLGYHYALDGIVGSAMAVLVWKLTAPIAIPAAVQPRQKLAAA</sequence>
<name>A0A9X1U552_9SPHN</name>
<feature type="transmembrane region" description="Helical" evidence="1">
    <location>
        <begin position="177"/>
        <end position="196"/>
    </location>
</feature>
<dbReference type="Pfam" id="PF14378">
    <property type="entry name" value="PAP2_3"/>
    <property type="match status" value="1"/>
</dbReference>
<dbReference type="InterPro" id="IPR026841">
    <property type="entry name" value="Aur1/Ipt1"/>
</dbReference>
<feature type="transmembrane region" description="Helical" evidence="1">
    <location>
        <begin position="145"/>
        <end position="165"/>
    </location>
</feature>
<keyword evidence="4" id="KW-1185">Reference proteome</keyword>
<proteinExistence type="predicted"/>
<accession>A0A9X1U552</accession>
<keyword evidence="1" id="KW-0472">Membrane</keyword>
<evidence type="ECO:0000313" key="4">
    <source>
        <dbReference type="Proteomes" id="UP001139410"/>
    </source>
</evidence>
<feature type="transmembrane region" description="Helical" evidence="1">
    <location>
        <begin position="304"/>
        <end position="327"/>
    </location>
</feature>
<reference evidence="3" key="1">
    <citation type="submission" date="2022-01" db="EMBL/GenBank/DDBJ databases">
        <authorList>
            <person name="Jo J.-H."/>
            <person name="Im W.-T."/>
        </authorList>
    </citation>
    <scope>NUCLEOTIDE SEQUENCE</scope>
    <source>
        <strain evidence="3">G124</strain>
    </source>
</reference>
<dbReference type="Proteomes" id="UP001139410">
    <property type="component" value="Unassembled WGS sequence"/>
</dbReference>
<gene>
    <name evidence="3" type="ORF">LVY65_07085</name>
</gene>
<feature type="transmembrane region" description="Helical" evidence="1">
    <location>
        <begin position="280"/>
        <end position="298"/>
    </location>
</feature>
<organism evidence="3 4">
    <name type="scientific">Sphingomonas cremea</name>
    <dbReference type="NCBI Taxonomy" id="2904799"/>
    <lineage>
        <taxon>Bacteria</taxon>
        <taxon>Pseudomonadati</taxon>
        <taxon>Pseudomonadota</taxon>
        <taxon>Alphaproteobacteria</taxon>
        <taxon>Sphingomonadales</taxon>
        <taxon>Sphingomonadaceae</taxon>
        <taxon>Sphingomonas</taxon>
    </lineage>
</organism>
<protein>
    <submittedName>
        <fullName evidence="3">Phosphatase PAP2 family protein</fullName>
    </submittedName>
</protein>